<evidence type="ECO:0000256" key="1">
    <source>
        <dbReference type="SAM" id="MobiDB-lite"/>
    </source>
</evidence>
<protein>
    <submittedName>
        <fullName evidence="2">Uncharacterized protein</fullName>
    </submittedName>
</protein>
<proteinExistence type="predicted"/>
<sequence length="474" mass="51104">MEGAIERYAPRGARSPKRQRPPASDGDDYFNEQERENDGGGLAATLEALLGVLATHPRTASIVCNADPRLRDLCATTSVPVTEGLVRQQINLLDLPRLYEPDSDVVRCALWRWVAAFSSLQHDGRIGERDAPPSLAAMYPVGRYGAMFGDEQGATESRWDVEALPLMEDGRPWPTPLAAMAYDWVPRNDLLLWATTAPATVRTLPEGTVAALGAASTVADAVRGDADVTTDAVLDADSLLCDGGRLFAIMNVPDRARMWGLPERERVDSLPDDGAVFSADEARQIDERAAETGEPVDALTVRVFGPPPSIEFDEQVATETNTDAEPRTRWVARLPGPPIDALRLAEVGLWQPLLSAIMAGDVYGGNERPSAGRAPGTAESLYDVLTSDAFVDLAVATINETVERLSAEAVAARGDDIPAQCAQAAVAPVGILPMEVYATYLAGETSPDIVLWVRPVLDRTLIDPDGRDWWTTTP</sequence>
<gene>
    <name evidence="2" type="ORF">pneo_cds_144</name>
</gene>
<feature type="region of interest" description="Disordered" evidence="1">
    <location>
        <begin position="1"/>
        <end position="31"/>
    </location>
</feature>
<dbReference type="Proteomes" id="UP000249287">
    <property type="component" value="Segment"/>
</dbReference>
<dbReference type="RefSeq" id="YP_009481754.1">
    <property type="nucleotide sequence ID" value="NC_037666.1"/>
</dbReference>
<reference evidence="2" key="1">
    <citation type="journal article" date="2018" name="Nat. Commun.">
        <title>Diversity and evolution of the emerging Pandoraviridae family.</title>
        <authorList>
            <person name="Legendre M."/>
            <person name="Fabre E."/>
            <person name="Poirot O."/>
            <person name="Jeudy S."/>
            <person name="Lartigue A."/>
            <person name="Alempic J.M."/>
            <person name="Beucher L."/>
            <person name="Philippe N."/>
            <person name="Bertaux L."/>
            <person name="Christo-Foroux E."/>
            <person name="Labadie K."/>
            <person name="Coute Y."/>
            <person name="Abergel C."/>
            <person name="Claverie J.M."/>
        </authorList>
    </citation>
    <scope>NUCLEOTIDE SEQUENCE [LARGE SCALE GENOMIC DNA]</scope>
    <source>
        <strain evidence="2">Neocaledonia</strain>
    </source>
</reference>
<accession>A0A2U7UBB6</accession>
<organism evidence="2">
    <name type="scientific">Pandoravirus neocaledonia</name>
    <dbReference type="NCBI Taxonomy" id="2107708"/>
    <lineage>
        <taxon>Viruses</taxon>
        <taxon>Pandoravirus</taxon>
    </lineage>
</organism>
<evidence type="ECO:0000313" key="2">
    <source>
        <dbReference type="EMBL" id="AVK75751.1"/>
    </source>
</evidence>
<dbReference type="EMBL" id="MG011690">
    <property type="protein sequence ID" value="AVK75751.1"/>
    <property type="molecule type" value="Genomic_DNA"/>
</dbReference>
<dbReference type="KEGG" id="vg:36842464"/>
<name>A0A2U7UBB6_9VIRU</name>
<dbReference type="GeneID" id="36842464"/>